<gene>
    <name evidence="1" type="ORF">Prum_056600</name>
</gene>
<evidence type="ECO:0008006" key="3">
    <source>
        <dbReference type="Google" id="ProtNLM"/>
    </source>
</evidence>
<reference evidence="1 2" key="1">
    <citation type="submission" date="2020-03" db="EMBL/GenBank/DDBJ databases">
        <title>Whole genome shotgun sequence of Phytohabitans rumicis NBRC 108638.</title>
        <authorList>
            <person name="Komaki H."/>
            <person name="Tamura T."/>
        </authorList>
    </citation>
    <scope>NUCLEOTIDE SEQUENCE [LARGE SCALE GENOMIC DNA]</scope>
    <source>
        <strain evidence="1 2">NBRC 108638</strain>
    </source>
</reference>
<organism evidence="1 2">
    <name type="scientific">Phytohabitans rumicis</name>
    <dbReference type="NCBI Taxonomy" id="1076125"/>
    <lineage>
        <taxon>Bacteria</taxon>
        <taxon>Bacillati</taxon>
        <taxon>Actinomycetota</taxon>
        <taxon>Actinomycetes</taxon>
        <taxon>Micromonosporales</taxon>
        <taxon>Micromonosporaceae</taxon>
    </lineage>
</organism>
<protein>
    <recommendedName>
        <fullName evidence="3">RadC-like JAB domain-containing protein</fullName>
    </recommendedName>
</protein>
<dbReference type="RefSeq" id="WP_173078983.1">
    <property type="nucleotide sequence ID" value="NZ_BAABJB010000023.1"/>
</dbReference>
<dbReference type="EMBL" id="BLPG01000001">
    <property type="protein sequence ID" value="GFJ92018.1"/>
    <property type="molecule type" value="Genomic_DNA"/>
</dbReference>
<name>A0A6V8LAG3_9ACTN</name>
<comment type="caution">
    <text evidence="1">The sequence shown here is derived from an EMBL/GenBank/DDBJ whole genome shotgun (WGS) entry which is preliminary data.</text>
</comment>
<keyword evidence="2" id="KW-1185">Reference proteome</keyword>
<evidence type="ECO:0000313" key="2">
    <source>
        <dbReference type="Proteomes" id="UP000482960"/>
    </source>
</evidence>
<dbReference type="Proteomes" id="UP000482960">
    <property type="component" value="Unassembled WGS sequence"/>
</dbReference>
<accession>A0A6V8LAG3</accession>
<evidence type="ECO:0000313" key="1">
    <source>
        <dbReference type="EMBL" id="GFJ92018.1"/>
    </source>
</evidence>
<proteinExistence type="predicted"/>
<dbReference type="AlphaFoldDB" id="A0A6V8LAG3"/>
<sequence>MSEPPVLDSPEAIEAHLSESIARADRGRRGVRFVLCDADNRVRLHCPVDDLPPRSDPADCAHTISVFAGALIASEPHGALLVALTRPGSSAVQDVDRVWFHSAYEVCAKMGVRLLGIYLMTPTDQREILLDDAL</sequence>
<reference evidence="1 2" key="2">
    <citation type="submission" date="2020-03" db="EMBL/GenBank/DDBJ databases">
        <authorList>
            <person name="Ichikawa N."/>
            <person name="Kimura A."/>
            <person name="Kitahashi Y."/>
            <person name="Uohara A."/>
        </authorList>
    </citation>
    <scope>NUCLEOTIDE SEQUENCE [LARGE SCALE GENOMIC DNA]</scope>
    <source>
        <strain evidence="1 2">NBRC 108638</strain>
    </source>
</reference>